<evidence type="ECO:0000259" key="1">
    <source>
        <dbReference type="Pfam" id="PF12867"/>
    </source>
</evidence>
<dbReference type="STRING" id="558151.ACM46_02935"/>
<dbReference type="InterPro" id="IPR034660">
    <property type="entry name" value="DinB/YfiT-like"/>
</dbReference>
<organism evidence="2 3">
    <name type="scientific">Chryseobacterium angstadtii</name>
    <dbReference type="NCBI Taxonomy" id="558151"/>
    <lineage>
        <taxon>Bacteria</taxon>
        <taxon>Pseudomonadati</taxon>
        <taxon>Bacteroidota</taxon>
        <taxon>Flavobacteriia</taxon>
        <taxon>Flavobacteriales</taxon>
        <taxon>Weeksellaceae</taxon>
        <taxon>Chryseobacterium group</taxon>
        <taxon>Chryseobacterium</taxon>
    </lineage>
</organism>
<protein>
    <recommendedName>
        <fullName evidence="1">DinB-like domain-containing protein</fullName>
    </recommendedName>
</protein>
<dbReference type="OrthoDB" id="1162179at2"/>
<gene>
    <name evidence="2" type="ORF">ACM46_02935</name>
</gene>
<evidence type="ECO:0000313" key="2">
    <source>
        <dbReference type="EMBL" id="KMQ66504.1"/>
    </source>
</evidence>
<dbReference type="RefSeq" id="WP_048505104.1">
    <property type="nucleotide sequence ID" value="NZ_LFND01000001.1"/>
</dbReference>
<dbReference type="AlphaFoldDB" id="A0A0J7IKR3"/>
<dbReference type="PANTHER" id="PTHR39473">
    <property type="match status" value="1"/>
</dbReference>
<reference evidence="2 3" key="1">
    <citation type="journal article" date="2013" name="Int. J. Syst. Evol. Microbiol.">
        <title>Chryseobacterium angstadtii sp. nov., isolated from a newt tank.</title>
        <authorList>
            <person name="Kirk K.E."/>
            <person name="Hoffman J.A."/>
            <person name="Smith K.A."/>
            <person name="Strahan B.L."/>
            <person name="Failor K.C."/>
            <person name="Krebs J.E."/>
            <person name="Gale A.N."/>
            <person name="Do T.D."/>
            <person name="Sontag T.C."/>
            <person name="Batties A.M."/>
            <person name="Mistiszyn K."/>
            <person name="Newman J.D."/>
        </authorList>
    </citation>
    <scope>NUCLEOTIDE SEQUENCE [LARGE SCALE GENOMIC DNA]</scope>
    <source>
        <strain evidence="2 3">KM</strain>
    </source>
</reference>
<feature type="domain" description="DinB-like" evidence="1">
    <location>
        <begin position="6"/>
        <end position="131"/>
    </location>
</feature>
<dbReference type="PANTHER" id="PTHR39473:SF1">
    <property type="entry name" value="DINB-LIKE DOMAIN-CONTAINING PROTEIN"/>
    <property type="match status" value="1"/>
</dbReference>
<dbReference type="Gene3D" id="1.20.120.450">
    <property type="entry name" value="dinb family like domain"/>
    <property type="match status" value="1"/>
</dbReference>
<accession>A0A0J7IKR3</accession>
<dbReference type="EMBL" id="LFND01000001">
    <property type="protein sequence ID" value="KMQ66504.1"/>
    <property type="molecule type" value="Genomic_DNA"/>
</dbReference>
<name>A0A0J7IKR3_9FLAO</name>
<proteinExistence type="predicted"/>
<dbReference type="InterPro" id="IPR024775">
    <property type="entry name" value="DinB-like"/>
</dbReference>
<sequence length="162" mass="19035">MINSIEENLKELCRILGPVSPELYTRKSQYLFGSSIGQHIRHILEMYEVLLAGYSSGKFSFDHRKRRLILEESVEEMLSTINRISSEIRKEDRELICVLNDNENNEQQLRTTYFRELLYCFEHGIHHQALIKVALKEFKWQDIPENFGVAPSTIKFRIACAQ</sequence>
<evidence type="ECO:0000313" key="3">
    <source>
        <dbReference type="Proteomes" id="UP000036261"/>
    </source>
</evidence>
<dbReference type="SUPFAM" id="SSF109854">
    <property type="entry name" value="DinB/YfiT-like putative metalloenzymes"/>
    <property type="match status" value="1"/>
</dbReference>
<dbReference type="PATRIC" id="fig|558151.6.peg.614"/>
<comment type="caution">
    <text evidence="2">The sequence shown here is derived from an EMBL/GenBank/DDBJ whole genome shotgun (WGS) entry which is preliminary data.</text>
</comment>
<dbReference type="Pfam" id="PF12867">
    <property type="entry name" value="DinB_2"/>
    <property type="match status" value="1"/>
</dbReference>
<keyword evidence="3" id="KW-1185">Reference proteome</keyword>
<dbReference type="Proteomes" id="UP000036261">
    <property type="component" value="Unassembled WGS sequence"/>
</dbReference>